<proteinExistence type="predicted"/>
<sequence>MGSGRTPSQLLALRSSDDRDGLRYDLSKPRLTQELASAVSYCDPATVEATAARSSGKAADWGSRGHRDRKATPPR</sequence>
<dbReference type="EMBL" id="CAJGYM010000258">
    <property type="protein sequence ID" value="CAD6200224.1"/>
    <property type="molecule type" value="Genomic_DNA"/>
</dbReference>
<organism evidence="2 3">
    <name type="scientific">Caenorhabditis auriculariae</name>
    <dbReference type="NCBI Taxonomy" id="2777116"/>
    <lineage>
        <taxon>Eukaryota</taxon>
        <taxon>Metazoa</taxon>
        <taxon>Ecdysozoa</taxon>
        <taxon>Nematoda</taxon>
        <taxon>Chromadorea</taxon>
        <taxon>Rhabditida</taxon>
        <taxon>Rhabditina</taxon>
        <taxon>Rhabditomorpha</taxon>
        <taxon>Rhabditoidea</taxon>
        <taxon>Rhabditidae</taxon>
        <taxon>Peloderinae</taxon>
        <taxon>Caenorhabditis</taxon>
    </lineage>
</organism>
<feature type="compositionally biased region" description="Basic and acidic residues" evidence="1">
    <location>
        <begin position="15"/>
        <end position="25"/>
    </location>
</feature>
<dbReference type="AlphaFoldDB" id="A0A8S1HXN7"/>
<evidence type="ECO:0000313" key="3">
    <source>
        <dbReference type="Proteomes" id="UP000835052"/>
    </source>
</evidence>
<comment type="caution">
    <text evidence="2">The sequence shown here is derived from an EMBL/GenBank/DDBJ whole genome shotgun (WGS) entry which is preliminary data.</text>
</comment>
<feature type="region of interest" description="Disordered" evidence="1">
    <location>
        <begin position="51"/>
        <end position="75"/>
    </location>
</feature>
<reference evidence="2" key="1">
    <citation type="submission" date="2020-10" db="EMBL/GenBank/DDBJ databases">
        <authorList>
            <person name="Kikuchi T."/>
        </authorList>
    </citation>
    <scope>NUCLEOTIDE SEQUENCE</scope>
    <source>
        <strain evidence="2">NKZ352</strain>
    </source>
</reference>
<name>A0A8S1HXN7_9PELO</name>
<gene>
    <name evidence="2" type="ORF">CAUJ_LOCUS16121</name>
</gene>
<evidence type="ECO:0000256" key="1">
    <source>
        <dbReference type="SAM" id="MobiDB-lite"/>
    </source>
</evidence>
<evidence type="ECO:0000313" key="2">
    <source>
        <dbReference type="EMBL" id="CAD6200224.1"/>
    </source>
</evidence>
<keyword evidence="3" id="KW-1185">Reference proteome</keyword>
<dbReference type="Proteomes" id="UP000835052">
    <property type="component" value="Unassembled WGS sequence"/>
</dbReference>
<feature type="region of interest" description="Disordered" evidence="1">
    <location>
        <begin position="1"/>
        <end position="25"/>
    </location>
</feature>
<protein>
    <submittedName>
        <fullName evidence="2">Uncharacterized protein</fullName>
    </submittedName>
</protein>
<accession>A0A8S1HXN7</accession>